<feature type="transmembrane region" description="Helical" evidence="8">
    <location>
        <begin position="399"/>
        <end position="418"/>
    </location>
</feature>
<comment type="caution">
    <text evidence="10">The sequence shown here is derived from an EMBL/GenBank/DDBJ whole genome shotgun (WGS) entry which is preliminary data.</text>
</comment>
<keyword evidence="2 8" id="KW-1133">Transmembrane helix</keyword>
<feature type="domain" description="Major facilitator superfamily (MFS) profile" evidence="9">
    <location>
        <begin position="89"/>
        <end position="512"/>
    </location>
</feature>
<sequence>MKFENLLAEVGGFGKFQIIMIVLLVIPRVTLPFHFLLNNFIAAIPSHHCDISGLDADGIFGNLSREERLTVSIPKQEDGTPASCHMFSHPQFYLLSNSSSSTDLPLVECQNEWEYDNSTFKSTLATEFDLVCDRIGLNKASATIFFIGVMVGAAFSGWLSDRYGRKPMLMVSYLVTATFGVASAFSQSFIMFAIMRFFTGMGLTGISIITYVLCVEWADIEHRTLAGVLISLDWSTSTMILPGIAYFANDWRTLVLAVTAPLGLAVITWRWIPESARWLIVNGRLDDAHLYLSKCASFNKRENSLKDIKPQSLAAVIVAENKGNRTYSFLDLMRSPKMRKLSILSGTTWFGVAFTYYGISLNISGFGLNLYLTQFIYGAIEMPSKLLAYLCLDKLGRRYSQVGTLVTTGVCIGITILIPKNLWLPRTIVAVLGKGFSEAAFTCLFLYTTEIYPTVLRQNGLGYSSFVGRVGVSLAPLVGLLDEVWLPLPQVLFCTVAIIVGLLALLLPETHNVRLPETIEDIEKTSHNELMEYTTLCFTKQKVTPTADSNKAKINIASYIEHLQCN</sequence>
<feature type="transmembrane region" description="Helical" evidence="8">
    <location>
        <begin position="225"/>
        <end position="248"/>
    </location>
</feature>
<evidence type="ECO:0000256" key="7">
    <source>
        <dbReference type="ARBA" id="ARBA00042362"/>
    </source>
</evidence>
<feature type="transmembrane region" description="Helical" evidence="8">
    <location>
        <begin position="254"/>
        <end position="272"/>
    </location>
</feature>
<dbReference type="FunFam" id="1.20.1250.20:FF:000023">
    <property type="entry name" value="Solute carrier family 22 member 6"/>
    <property type="match status" value="1"/>
</dbReference>
<dbReference type="AlphaFoldDB" id="A0A9W7THQ8"/>
<evidence type="ECO:0000256" key="3">
    <source>
        <dbReference type="ARBA" id="ARBA00023136"/>
    </source>
</evidence>
<comment type="subcellular location">
    <subcellularLocation>
        <location evidence="4">Basal cell membrane</location>
        <topology evidence="4">Multi-pass membrane protein</topology>
    </subcellularLocation>
</comment>
<evidence type="ECO:0000259" key="9">
    <source>
        <dbReference type="PROSITE" id="PS50850"/>
    </source>
</evidence>
<dbReference type="GO" id="GO:0022857">
    <property type="term" value="F:transmembrane transporter activity"/>
    <property type="evidence" value="ECO:0007669"/>
    <property type="project" value="InterPro"/>
</dbReference>
<evidence type="ECO:0000256" key="4">
    <source>
        <dbReference type="ARBA" id="ARBA00034696"/>
    </source>
</evidence>
<feature type="transmembrane region" description="Helical" evidence="8">
    <location>
        <begin position="140"/>
        <end position="159"/>
    </location>
</feature>
<feature type="transmembrane region" description="Helical" evidence="8">
    <location>
        <begin position="171"/>
        <end position="194"/>
    </location>
</feature>
<evidence type="ECO:0000256" key="2">
    <source>
        <dbReference type="ARBA" id="ARBA00022989"/>
    </source>
</evidence>
<dbReference type="PROSITE" id="PS00216">
    <property type="entry name" value="SUGAR_TRANSPORT_1"/>
    <property type="match status" value="1"/>
</dbReference>
<evidence type="ECO:0000256" key="8">
    <source>
        <dbReference type="SAM" id="Phobius"/>
    </source>
</evidence>
<dbReference type="Proteomes" id="UP001059041">
    <property type="component" value="Linkage Group LG18"/>
</dbReference>
<keyword evidence="1 8" id="KW-0812">Transmembrane</keyword>
<dbReference type="CDD" id="cd17447">
    <property type="entry name" value="MFS_SLC22A7_OAT2"/>
    <property type="match status" value="1"/>
</dbReference>
<feature type="transmembrane region" description="Helical" evidence="8">
    <location>
        <begin position="424"/>
        <end position="448"/>
    </location>
</feature>
<dbReference type="GO" id="GO:0009925">
    <property type="term" value="C:basal plasma membrane"/>
    <property type="evidence" value="ECO:0007669"/>
    <property type="project" value="UniProtKB-SubCell"/>
</dbReference>
<organism evidence="10 11">
    <name type="scientific">Triplophysa rosa</name>
    <name type="common">Cave loach</name>
    <dbReference type="NCBI Taxonomy" id="992332"/>
    <lineage>
        <taxon>Eukaryota</taxon>
        <taxon>Metazoa</taxon>
        <taxon>Chordata</taxon>
        <taxon>Craniata</taxon>
        <taxon>Vertebrata</taxon>
        <taxon>Euteleostomi</taxon>
        <taxon>Actinopterygii</taxon>
        <taxon>Neopterygii</taxon>
        <taxon>Teleostei</taxon>
        <taxon>Ostariophysi</taxon>
        <taxon>Cypriniformes</taxon>
        <taxon>Nemacheilidae</taxon>
        <taxon>Triplophysa</taxon>
    </lineage>
</organism>
<dbReference type="InterPro" id="IPR036259">
    <property type="entry name" value="MFS_trans_sf"/>
</dbReference>
<dbReference type="PROSITE" id="PS50850">
    <property type="entry name" value="MFS"/>
    <property type="match status" value="1"/>
</dbReference>
<evidence type="ECO:0000313" key="11">
    <source>
        <dbReference type="Proteomes" id="UP001059041"/>
    </source>
</evidence>
<keyword evidence="11" id="KW-1185">Reference proteome</keyword>
<dbReference type="Gene3D" id="1.20.1250.20">
    <property type="entry name" value="MFS general substrate transporter like domains"/>
    <property type="match status" value="1"/>
</dbReference>
<feature type="transmembrane region" description="Helical" evidence="8">
    <location>
        <begin position="487"/>
        <end position="507"/>
    </location>
</feature>
<evidence type="ECO:0000256" key="6">
    <source>
        <dbReference type="ARBA" id="ARBA00041768"/>
    </source>
</evidence>
<protein>
    <recommendedName>
        <fullName evidence="5">Solute carrier family 22 member 6</fullName>
    </recommendedName>
    <alternativeName>
        <fullName evidence="7">Organic anion transporter 1</fullName>
    </alternativeName>
    <alternativeName>
        <fullName evidence="6">Renal organic anion transporter 1</fullName>
    </alternativeName>
</protein>
<dbReference type="InterPro" id="IPR020846">
    <property type="entry name" value="MFS_dom"/>
</dbReference>
<accession>A0A9W7THQ8</accession>
<feature type="transmembrane region" description="Helical" evidence="8">
    <location>
        <begin position="460"/>
        <end position="481"/>
    </location>
</feature>
<dbReference type="InterPro" id="IPR005829">
    <property type="entry name" value="Sugar_transporter_CS"/>
</dbReference>
<dbReference type="Pfam" id="PF00083">
    <property type="entry name" value="Sugar_tr"/>
    <property type="match status" value="1"/>
</dbReference>
<feature type="transmembrane region" description="Helical" evidence="8">
    <location>
        <begin position="341"/>
        <end position="359"/>
    </location>
</feature>
<name>A0A9W7THQ8_TRIRA</name>
<feature type="transmembrane region" description="Helical" evidence="8">
    <location>
        <begin position="371"/>
        <end position="392"/>
    </location>
</feature>
<reference evidence="10" key="1">
    <citation type="submission" date="2021-02" db="EMBL/GenBank/DDBJ databases">
        <title>Comparative genomics reveals that relaxation of natural selection precedes convergent phenotypic evolution of cavefish.</title>
        <authorList>
            <person name="Peng Z."/>
        </authorList>
    </citation>
    <scope>NUCLEOTIDE SEQUENCE</scope>
    <source>
        <tissue evidence="10">Muscle</tissue>
    </source>
</reference>
<keyword evidence="3 8" id="KW-0472">Membrane</keyword>
<gene>
    <name evidence="10" type="ORF">IRJ41_003096</name>
</gene>
<dbReference type="PANTHER" id="PTHR24064">
    <property type="entry name" value="SOLUTE CARRIER FAMILY 22 MEMBER"/>
    <property type="match status" value="1"/>
</dbReference>
<feature type="transmembrane region" description="Helical" evidence="8">
    <location>
        <begin position="12"/>
        <end position="30"/>
    </location>
</feature>
<dbReference type="InterPro" id="IPR005828">
    <property type="entry name" value="MFS_sugar_transport-like"/>
</dbReference>
<proteinExistence type="predicted"/>
<feature type="transmembrane region" description="Helical" evidence="8">
    <location>
        <begin position="200"/>
        <end position="218"/>
    </location>
</feature>
<dbReference type="SUPFAM" id="SSF103473">
    <property type="entry name" value="MFS general substrate transporter"/>
    <property type="match status" value="1"/>
</dbReference>
<dbReference type="EMBL" id="JAFHDT010000018">
    <property type="protein sequence ID" value="KAI7796641.1"/>
    <property type="molecule type" value="Genomic_DNA"/>
</dbReference>
<evidence type="ECO:0000313" key="10">
    <source>
        <dbReference type="EMBL" id="KAI7796641.1"/>
    </source>
</evidence>
<evidence type="ECO:0000256" key="5">
    <source>
        <dbReference type="ARBA" id="ARBA00039897"/>
    </source>
</evidence>
<evidence type="ECO:0000256" key="1">
    <source>
        <dbReference type="ARBA" id="ARBA00022692"/>
    </source>
</evidence>